<reference evidence="1 2" key="1">
    <citation type="submission" date="2020-08" db="EMBL/GenBank/DDBJ databases">
        <title>Genomic Encyclopedia of Type Strains, Phase IV (KMG-IV): sequencing the most valuable type-strain genomes for metagenomic binning, comparative biology and taxonomic classification.</title>
        <authorList>
            <person name="Goeker M."/>
        </authorList>
    </citation>
    <scope>NUCLEOTIDE SEQUENCE [LARGE SCALE GENOMIC DNA]</scope>
    <source>
        <strain evidence="1 2">DSM 44197</strain>
    </source>
</reference>
<dbReference type="RefSeq" id="WP_182845163.1">
    <property type="nucleotide sequence ID" value="NZ_BAAALP010000034.1"/>
</dbReference>
<dbReference type="EMBL" id="JACJIA010000005">
    <property type="protein sequence ID" value="MBA8952958.1"/>
    <property type="molecule type" value="Genomic_DNA"/>
</dbReference>
<protein>
    <submittedName>
        <fullName evidence="1">Uncharacterized protein</fullName>
    </submittedName>
</protein>
<comment type="caution">
    <text evidence="1">The sequence shown here is derived from an EMBL/GenBank/DDBJ whole genome shotgun (WGS) entry which is preliminary data.</text>
</comment>
<sequence>MVTELVTSSTGQRAVRKRPRPDQIPEEYLFYLDGEDLFPLLAEAVGAPVAATWRDGDDVIWVAYIDGGSHEVPDYPIDTPEGIRLGLADTLAGNLDRHGNLFAIDGGRRLKGFDHGGSWLEVETGDTGPYLRERQAPMWHFVEGDRWHTDPPLTAAELGRIRDRIAALRPRFEQRGRGAWLDHSADQATC</sequence>
<name>A0A7W3LRJ5_ACTNM</name>
<dbReference type="Proteomes" id="UP000572680">
    <property type="component" value="Unassembled WGS sequence"/>
</dbReference>
<accession>A0A7W3LRJ5</accession>
<organism evidence="1 2">
    <name type="scientific">Actinomadura namibiensis</name>
    <dbReference type="NCBI Taxonomy" id="182080"/>
    <lineage>
        <taxon>Bacteria</taxon>
        <taxon>Bacillati</taxon>
        <taxon>Actinomycetota</taxon>
        <taxon>Actinomycetes</taxon>
        <taxon>Streptosporangiales</taxon>
        <taxon>Thermomonosporaceae</taxon>
        <taxon>Actinomadura</taxon>
    </lineage>
</organism>
<dbReference type="AlphaFoldDB" id="A0A7W3LRJ5"/>
<evidence type="ECO:0000313" key="2">
    <source>
        <dbReference type="Proteomes" id="UP000572680"/>
    </source>
</evidence>
<gene>
    <name evidence="1" type="ORF">HNR61_004604</name>
</gene>
<evidence type="ECO:0000313" key="1">
    <source>
        <dbReference type="EMBL" id="MBA8952958.1"/>
    </source>
</evidence>
<proteinExistence type="predicted"/>
<keyword evidence="2" id="KW-1185">Reference proteome</keyword>